<dbReference type="InterPro" id="IPR026350">
    <property type="entry name" value="GxxExxY"/>
</dbReference>
<sequence>MAELVEKELSYAVTGILFDVYNELGGGYPEKYYQRAVSIALKKKRIPFEEQLLLPLKFEEESIGRFFLDFLIGKKLVLEIKSAPKLYPRDTKQVLSYLRRSNIPLGILANFHRQELQTKRILRGFIRED</sequence>
<dbReference type="Pfam" id="PF13366">
    <property type="entry name" value="PDDEXK_3"/>
    <property type="match status" value="1"/>
</dbReference>
<gene>
    <name evidence="1" type="ORF">COV91_04795</name>
</gene>
<evidence type="ECO:0008006" key="3">
    <source>
        <dbReference type="Google" id="ProtNLM"/>
    </source>
</evidence>
<dbReference type="NCBIfam" id="TIGR04256">
    <property type="entry name" value="GxxExxY"/>
    <property type="match status" value="1"/>
</dbReference>
<comment type="caution">
    <text evidence="1">The sequence shown here is derived from an EMBL/GenBank/DDBJ whole genome shotgun (WGS) entry which is preliminary data.</text>
</comment>
<dbReference type="Proteomes" id="UP000229342">
    <property type="component" value="Unassembled WGS sequence"/>
</dbReference>
<organism evidence="1 2">
    <name type="scientific">Candidatus Taylorbacteria bacterium CG11_big_fil_rev_8_21_14_0_20_46_11</name>
    <dbReference type="NCBI Taxonomy" id="1975025"/>
    <lineage>
        <taxon>Bacteria</taxon>
        <taxon>Candidatus Tayloriibacteriota</taxon>
    </lineage>
</organism>
<proteinExistence type="predicted"/>
<reference evidence="1 2" key="1">
    <citation type="submission" date="2017-09" db="EMBL/GenBank/DDBJ databases">
        <title>Depth-based differentiation of microbial function through sediment-hosted aquifers and enrichment of novel symbionts in the deep terrestrial subsurface.</title>
        <authorList>
            <person name="Probst A.J."/>
            <person name="Ladd B."/>
            <person name="Jarett J.K."/>
            <person name="Geller-Mcgrath D.E."/>
            <person name="Sieber C.M."/>
            <person name="Emerson J.B."/>
            <person name="Anantharaman K."/>
            <person name="Thomas B.C."/>
            <person name="Malmstrom R."/>
            <person name="Stieglmeier M."/>
            <person name="Klingl A."/>
            <person name="Woyke T."/>
            <person name="Ryan C.M."/>
            <person name="Banfield J.F."/>
        </authorList>
    </citation>
    <scope>NUCLEOTIDE SEQUENCE [LARGE SCALE GENOMIC DNA]</scope>
    <source>
        <strain evidence="1">CG11_big_fil_rev_8_21_14_0_20_46_11</strain>
    </source>
</reference>
<protein>
    <recommendedName>
        <fullName evidence="3">GxxExxY protein</fullName>
    </recommendedName>
</protein>
<accession>A0A2H0KAM8</accession>
<dbReference type="EMBL" id="PCVG01000062">
    <property type="protein sequence ID" value="PIQ68311.1"/>
    <property type="molecule type" value="Genomic_DNA"/>
</dbReference>
<dbReference type="AlphaFoldDB" id="A0A2H0KAM8"/>
<evidence type="ECO:0000313" key="1">
    <source>
        <dbReference type="EMBL" id="PIQ68311.1"/>
    </source>
</evidence>
<evidence type="ECO:0000313" key="2">
    <source>
        <dbReference type="Proteomes" id="UP000229342"/>
    </source>
</evidence>
<name>A0A2H0KAM8_9BACT</name>